<evidence type="ECO:0000313" key="6">
    <source>
        <dbReference type="Proteomes" id="UP001628078"/>
    </source>
</evidence>
<dbReference type="InterPro" id="IPR017853">
    <property type="entry name" value="GH"/>
</dbReference>
<dbReference type="PANTHER" id="PTHR10357:SF184">
    <property type="entry name" value="OLIGO-1,6-GLUCOSIDASE 1"/>
    <property type="match status" value="1"/>
</dbReference>
<feature type="domain" description="Glycosyl hydrolase family 13 catalytic" evidence="4">
    <location>
        <begin position="19"/>
        <end position="431"/>
    </location>
</feature>
<proteinExistence type="inferred from homology"/>
<reference evidence="5 6" key="1">
    <citation type="submission" date="2022-03" db="EMBL/GenBank/DDBJ databases">
        <title>Draft genome sequence of Furfurilactobacillus curtus JCM 31185.</title>
        <authorList>
            <person name="Suzuki S."/>
            <person name="Endo A."/>
            <person name="Kajikawa A."/>
        </authorList>
    </citation>
    <scope>NUCLEOTIDE SEQUENCE [LARGE SCALE GENOMIC DNA]</scope>
    <source>
        <strain evidence="5 6">JCM 31185</strain>
    </source>
</reference>
<name>A0ABQ5JQF8_9LACO</name>
<dbReference type="NCBIfam" id="NF008183">
    <property type="entry name" value="PRK10933.1"/>
    <property type="match status" value="1"/>
</dbReference>
<evidence type="ECO:0000256" key="2">
    <source>
        <dbReference type="ARBA" id="ARBA00022801"/>
    </source>
</evidence>
<dbReference type="Gene3D" id="3.20.20.80">
    <property type="entry name" value="Glycosidases"/>
    <property type="match status" value="1"/>
</dbReference>
<dbReference type="EMBL" id="BQXO01000006">
    <property type="protein sequence ID" value="GKT06490.1"/>
    <property type="molecule type" value="Genomic_DNA"/>
</dbReference>
<keyword evidence="3" id="KW-0326">Glycosidase</keyword>
<comment type="similarity">
    <text evidence="1">Belongs to the glycosyl hydrolase 13 family.</text>
</comment>
<evidence type="ECO:0000313" key="5">
    <source>
        <dbReference type="EMBL" id="GKT06490.1"/>
    </source>
</evidence>
<protein>
    <submittedName>
        <fullName evidence="5">Glucohydrolase</fullName>
    </submittedName>
</protein>
<sequence>MIQQKVATHQWFQDSVVYQIYPRSFQDSNHDGIGDLNGIRSRLDYLQKLGVDVLWLNPIYKSPDKDNGYDIADYEAIQPVFGTMTDFDQLLADIHEHGLKLMMDLVVNHTSDQHKWFQASKQSQDNPFSDFYIWRDPVDGHEPNNWGSYFGGPAWTYVPERGQYYLHLFAPGQPDLNWENPAVREHVYDLMRFWLDKGVDGFRMDVINFISKPAGLPDAPQPTGAKYGNVEPMVADGPLLNDYLQEMNREVLSHYDVMTVGEMPSSVPADVVNYANLNGSELNMVFQFEHVTLAANPDARLGKWNDQSVKLVDLKHALNHWEMDLDGKGWNSLYWNNHDQPRAVSRFATDDPKYRVAAAKMLGGTLHFLQGTPYVYEGEEIGMTNAHFTELTQYEDLESINGYHQIVDEERATDATHMLKYLENISRDNARTPMQWDASQNAGFSDATPWFGLNQNYVQINVATALAKQDSVFYFYQKLIQLRHQYAIIRYGSFEPLDEEDPQVYAYRRHLDGQTLLVESNFTTDTLTRNYDHPGNATVLIDNYGQDAGQTLRPYEMKAYLYSDAEN</sequence>
<dbReference type="SUPFAM" id="SSF51445">
    <property type="entry name" value="(Trans)glycosidases"/>
    <property type="match status" value="1"/>
</dbReference>
<evidence type="ECO:0000259" key="4">
    <source>
        <dbReference type="SMART" id="SM00642"/>
    </source>
</evidence>
<gene>
    <name evidence="5" type="ORF">JCM31185_17770</name>
</gene>
<dbReference type="SMART" id="SM00642">
    <property type="entry name" value="Aamy"/>
    <property type="match status" value="1"/>
</dbReference>
<dbReference type="Pfam" id="PF00128">
    <property type="entry name" value="Alpha-amylase"/>
    <property type="match status" value="1"/>
</dbReference>
<dbReference type="Gene3D" id="2.60.40.1180">
    <property type="entry name" value="Golgi alpha-mannosidase II"/>
    <property type="match status" value="1"/>
</dbReference>
<dbReference type="InterPro" id="IPR006047">
    <property type="entry name" value="GH13_cat_dom"/>
</dbReference>
<organism evidence="5 6">
    <name type="scientific">Furfurilactobacillus curtus</name>
    <dbReference type="NCBI Taxonomy" id="1746200"/>
    <lineage>
        <taxon>Bacteria</taxon>
        <taxon>Bacillati</taxon>
        <taxon>Bacillota</taxon>
        <taxon>Bacilli</taxon>
        <taxon>Lactobacillales</taxon>
        <taxon>Lactobacillaceae</taxon>
        <taxon>Furfurilactobacillus</taxon>
    </lineage>
</organism>
<dbReference type="PANTHER" id="PTHR10357">
    <property type="entry name" value="ALPHA-AMYLASE FAMILY MEMBER"/>
    <property type="match status" value="1"/>
</dbReference>
<evidence type="ECO:0000256" key="1">
    <source>
        <dbReference type="ARBA" id="ARBA00008061"/>
    </source>
</evidence>
<keyword evidence="6" id="KW-1185">Reference proteome</keyword>
<dbReference type="CDD" id="cd11333">
    <property type="entry name" value="AmyAc_SI_OligoGlu_DGase"/>
    <property type="match status" value="1"/>
</dbReference>
<evidence type="ECO:0000256" key="3">
    <source>
        <dbReference type="ARBA" id="ARBA00023295"/>
    </source>
</evidence>
<dbReference type="InterPro" id="IPR045857">
    <property type="entry name" value="O16G_dom_2"/>
</dbReference>
<dbReference type="Gene3D" id="3.90.400.10">
    <property type="entry name" value="Oligo-1,6-glucosidase, Domain 2"/>
    <property type="match status" value="1"/>
</dbReference>
<dbReference type="InterPro" id="IPR013780">
    <property type="entry name" value="Glyco_hydro_b"/>
</dbReference>
<dbReference type="Proteomes" id="UP001628078">
    <property type="component" value="Unassembled WGS sequence"/>
</dbReference>
<accession>A0ABQ5JQF8</accession>
<comment type="caution">
    <text evidence="5">The sequence shown here is derived from an EMBL/GenBank/DDBJ whole genome shotgun (WGS) entry which is preliminary data.</text>
</comment>
<dbReference type="SUPFAM" id="SSF51011">
    <property type="entry name" value="Glycosyl hydrolase domain"/>
    <property type="match status" value="1"/>
</dbReference>
<dbReference type="RefSeq" id="WP_407884678.1">
    <property type="nucleotide sequence ID" value="NZ_BQXO01000006.1"/>
</dbReference>
<keyword evidence="2" id="KW-0378">Hydrolase</keyword>